<evidence type="ECO:0000256" key="2">
    <source>
        <dbReference type="SAM" id="SignalP"/>
    </source>
</evidence>
<feature type="signal peptide" evidence="2">
    <location>
        <begin position="1"/>
        <end position="16"/>
    </location>
</feature>
<evidence type="ECO:0000313" key="4">
    <source>
        <dbReference type="Proteomes" id="UP000008281"/>
    </source>
</evidence>
<dbReference type="OMA" id="GNCRPVM"/>
<sequence>MSRRWVLFFLFSSCFGTQKYDMPKKIDLFNDIISQTTTPAAPKCQCLPPSTPTTPPNCIPYDSRLQAASLEEAIVAFPDLTITRQEKTQSAMQTATLNNCKTKQCRDCYKDLRSQLRKVGLLPGTIDQVFHNQRNFTTCQKYRFARQDKGVYEKKKKAKQHYDWDYADYDNDDSDYFWDGILWREKDNKLRNRIKRDVEATTAISQPPNSSALNSTGIIGIRFPISCTTRGITPDGLGTVSLCSTCWVWRRLPSTYYPAYLNEVVCDYADTSCLSGRTSIERKRTHCFFPGYASCQTGTQQLNVLRNDSGKLVPVSVSAGINCECRLSVGSSLESLVLGKGTSSAMPPVGGISSTNGQPPTSTTSHP</sequence>
<keyword evidence="4" id="KW-1185">Reference proteome</keyword>
<reference evidence="3" key="1">
    <citation type="submission" date="2007-07" db="EMBL/GenBank/DDBJ databases">
        <title>PCAP assembly of the Caenorhabditis remanei genome.</title>
        <authorList>
            <consortium name="The Caenorhabditis remanei Sequencing Consortium"/>
            <person name="Wilson R.K."/>
        </authorList>
    </citation>
    <scope>NUCLEOTIDE SEQUENCE [LARGE SCALE GENOMIC DNA]</scope>
    <source>
        <strain evidence="3">PB4641</strain>
    </source>
</reference>
<feature type="chain" id="PRO_5003177969" evidence="2">
    <location>
        <begin position="17"/>
        <end position="367"/>
    </location>
</feature>
<dbReference type="HOGENOM" id="CLU_079992_0_0_1"/>
<dbReference type="eggNOG" id="ENOG502S8KD">
    <property type="taxonomic scope" value="Eukaryota"/>
</dbReference>
<dbReference type="FunCoup" id="E3N556">
    <property type="interactions" value="360"/>
</dbReference>
<dbReference type="AlphaFoldDB" id="E3N556"/>
<organism evidence="4">
    <name type="scientific">Caenorhabditis remanei</name>
    <name type="common">Caenorhabditis vulgaris</name>
    <dbReference type="NCBI Taxonomy" id="31234"/>
    <lineage>
        <taxon>Eukaryota</taxon>
        <taxon>Metazoa</taxon>
        <taxon>Ecdysozoa</taxon>
        <taxon>Nematoda</taxon>
        <taxon>Chromadorea</taxon>
        <taxon>Rhabditida</taxon>
        <taxon>Rhabditina</taxon>
        <taxon>Rhabditomorpha</taxon>
        <taxon>Rhabditoidea</taxon>
        <taxon>Rhabditidae</taxon>
        <taxon>Peloderinae</taxon>
        <taxon>Caenorhabditis</taxon>
    </lineage>
</organism>
<dbReference type="OrthoDB" id="5867008at2759"/>
<proteinExistence type="predicted"/>
<dbReference type="PANTHER" id="PTHR33995">
    <property type="entry name" value="PROTEIN CBG18546"/>
    <property type="match status" value="1"/>
</dbReference>
<evidence type="ECO:0000313" key="3">
    <source>
        <dbReference type="EMBL" id="EFO87024.1"/>
    </source>
</evidence>
<dbReference type="STRING" id="31234.E3N556"/>
<dbReference type="InterPro" id="IPR029034">
    <property type="entry name" value="Cystine-knot_cytokine"/>
</dbReference>
<evidence type="ECO:0000256" key="1">
    <source>
        <dbReference type="SAM" id="MobiDB-lite"/>
    </source>
</evidence>
<feature type="compositionally biased region" description="Polar residues" evidence="1">
    <location>
        <begin position="352"/>
        <end position="367"/>
    </location>
</feature>
<name>E3N556_CAERE</name>
<dbReference type="Proteomes" id="UP000008281">
    <property type="component" value="Unassembled WGS sequence"/>
</dbReference>
<dbReference type="PANTHER" id="PTHR33995:SF4">
    <property type="entry name" value="PROTEIN CBG09882"/>
    <property type="match status" value="1"/>
</dbReference>
<keyword evidence="2" id="KW-0732">Signal</keyword>
<dbReference type="EMBL" id="DS268530">
    <property type="protein sequence ID" value="EFO87024.1"/>
    <property type="molecule type" value="Genomic_DNA"/>
</dbReference>
<protein>
    <submittedName>
        <fullName evidence="3">Uncharacterized protein</fullName>
    </submittedName>
</protein>
<feature type="region of interest" description="Disordered" evidence="1">
    <location>
        <begin position="347"/>
        <end position="367"/>
    </location>
</feature>
<dbReference type="InParanoid" id="E3N556"/>
<accession>E3N556</accession>
<dbReference type="SUPFAM" id="SSF57501">
    <property type="entry name" value="Cystine-knot cytokines"/>
    <property type="match status" value="1"/>
</dbReference>
<gene>
    <name evidence="3" type="ORF">CRE_19394</name>
</gene>